<keyword evidence="4 5" id="KW-0472">Membrane</keyword>
<dbReference type="PANTHER" id="PTHR37422:SF13">
    <property type="entry name" value="LIPOPOLYSACCHARIDE BIOSYNTHESIS PROTEIN PA4999-RELATED"/>
    <property type="match status" value="1"/>
</dbReference>
<sequence>MFWFLILFPLLIYPWGYDPYYTLPKVGYLQVFVLMSWLYIIIKRKYKNLALTKSEFKIEAIIICFISLICLSTLFSVDPQTALYGTKNRYEGLLTLFSYCSVLLFSYRFIGTERLHKAMVGLGLISVVVSGYGILQFFSIDLLPRNSGKMVYDRSYSFFDNPNFFGSYLVLLIMVTVTLYLTSKKHMHTTGYLVIIWINFLALIYSGTRSGWVGMLCGILLFSLLGILKRNHLWKKWGILLITLAITILVVNVNEKGRLTDRASTVFSDSYNILTNQSTGREGSNRFFIWEKSMPLLKENFWLGSGPDTFALVFPEDEEKKQMFGDVIVDKAHNEYLQMGVTIGFPGLLTYLFLIVFVLRKSLQAIRDADEKDKLVIIGLLSTIAGYLVQAFFNISVAPVAPIFWAILGITLAKSEQQINKPKGDTINIDPLASENRNISA</sequence>
<dbReference type="Pfam" id="PF04932">
    <property type="entry name" value="Wzy_C"/>
    <property type="match status" value="1"/>
</dbReference>
<feature type="transmembrane region" description="Helical" evidence="5">
    <location>
        <begin position="211"/>
        <end position="228"/>
    </location>
</feature>
<evidence type="ECO:0000259" key="6">
    <source>
        <dbReference type="Pfam" id="PF04932"/>
    </source>
</evidence>
<dbReference type="InterPro" id="IPR007016">
    <property type="entry name" value="O-antigen_ligase-rel_domated"/>
</dbReference>
<evidence type="ECO:0000256" key="5">
    <source>
        <dbReference type="SAM" id="Phobius"/>
    </source>
</evidence>
<feature type="transmembrane region" description="Helical" evidence="5">
    <location>
        <begin position="122"/>
        <end position="144"/>
    </location>
</feature>
<feature type="transmembrane region" description="Helical" evidence="5">
    <location>
        <begin position="164"/>
        <end position="182"/>
    </location>
</feature>
<dbReference type="InterPro" id="IPR051533">
    <property type="entry name" value="WaaL-like"/>
</dbReference>
<dbReference type="OrthoDB" id="1762823at2"/>
<organism evidence="7 8">
    <name type="scientific">Mesobacillus campisalis</name>
    <dbReference type="NCBI Taxonomy" id="1408103"/>
    <lineage>
        <taxon>Bacteria</taxon>
        <taxon>Bacillati</taxon>
        <taxon>Bacillota</taxon>
        <taxon>Bacilli</taxon>
        <taxon>Bacillales</taxon>
        <taxon>Bacillaceae</taxon>
        <taxon>Mesobacillus</taxon>
    </lineage>
</organism>
<gene>
    <name evidence="7" type="ORF">WQ57_24155</name>
</gene>
<feature type="transmembrane region" description="Helical" evidence="5">
    <location>
        <begin position="26"/>
        <end position="42"/>
    </location>
</feature>
<proteinExistence type="predicted"/>
<keyword evidence="2 5" id="KW-0812">Transmembrane</keyword>
<evidence type="ECO:0000313" key="7">
    <source>
        <dbReference type="EMBL" id="KKK33046.1"/>
    </source>
</evidence>
<dbReference type="PANTHER" id="PTHR37422">
    <property type="entry name" value="TEICHURONIC ACID BIOSYNTHESIS PROTEIN TUAE"/>
    <property type="match status" value="1"/>
</dbReference>
<dbReference type="EMBL" id="LAYY01000101">
    <property type="protein sequence ID" value="KKK33046.1"/>
    <property type="molecule type" value="Genomic_DNA"/>
</dbReference>
<dbReference type="AlphaFoldDB" id="A0A0M2SHF8"/>
<evidence type="ECO:0000256" key="4">
    <source>
        <dbReference type="ARBA" id="ARBA00023136"/>
    </source>
</evidence>
<feature type="transmembrane region" description="Helical" evidence="5">
    <location>
        <begin position="336"/>
        <end position="359"/>
    </location>
</feature>
<feature type="transmembrane region" description="Helical" evidence="5">
    <location>
        <begin position="237"/>
        <end position="254"/>
    </location>
</feature>
<feature type="domain" description="O-antigen ligase-related" evidence="6">
    <location>
        <begin position="195"/>
        <end position="352"/>
    </location>
</feature>
<name>A0A0M2SHF8_9BACI</name>
<keyword evidence="8" id="KW-1185">Reference proteome</keyword>
<keyword evidence="3 5" id="KW-1133">Transmembrane helix</keyword>
<evidence type="ECO:0000256" key="2">
    <source>
        <dbReference type="ARBA" id="ARBA00022692"/>
    </source>
</evidence>
<dbReference type="GO" id="GO:0016020">
    <property type="term" value="C:membrane"/>
    <property type="evidence" value="ECO:0007669"/>
    <property type="project" value="UniProtKB-SubCell"/>
</dbReference>
<dbReference type="RefSeq" id="WP_046526193.1">
    <property type="nucleotide sequence ID" value="NZ_LAYY01000101.1"/>
</dbReference>
<protein>
    <recommendedName>
        <fullName evidence="6">O-antigen ligase-related domain-containing protein</fullName>
    </recommendedName>
</protein>
<reference evidence="7 8" key="1">
    <citation type="submission" date="2015-04" db="EMBL/GenBank/DDBJ databases">
        <title>Taxonomic description and genome sequence of Bacillus campisalis sp. nov., a novel member of the genus Bacillus isolated from solar saltern.</title>
        <authorList>
            <person name="Mathan Kumar R."/>
            <person name="Kaur G."/>
            <person name="Kumar A."/>
            <person name="Singh N.K."/>
            <person name="Kaur N."/>
            <person name="Kumar N."/>
            <person name="Mayilraj S."/>
        </authorList>
    </citation>
    <scope>NUCLEOTIDE SEQUENCE [LARGE SCALE GENOMIC DNA]</scope>
    <source>
        <strain evidence="7 8">SA2-6</strain>
    </source>
</reference>
<comment type="caution">
    <text evidence="7">The sequence shown here is derived from an EMBL/GenBank/DDBJ whole genome shotgun (WGS) entry which is preliminary data.</text>
</comment>
<feature type="transmembrane region" description="Helical" evidence="5">
    <location>
        <begin position="189"/>
        <end position="205"/>
    </location>
</feature>
<feature type="transmembrane region" description="Helical" evidence="5">
    <location>
        <begin position="92"/>
        <end position="110"/>
    </location>
</feature>
<accession>A0A0M2SHF8</accession>
<comment type="subcellular location">
    <subcellularLocation>
        <location evidence="1">Membrane</location>
        <topology evidence="1">Multi-pass membrane protein</topology>
    </subcellularLocation>
</comment>
<evidence type="ECO:0000256" key="3">
    <source>
        <dbReference type="ARBA" id="ARBA00022989"/>
    </source>
</evidence>
<evidence type="ECO:0000256" key="1">
    <source>
        <dbReference type="ARBA" id="ARBA00004141"/>
    </source>
</evidence>
<dbReference type="Proteomes" id="UP000034166">
    <property type="component" value="Unassembled WGS sequence"/>
</dbReference>
<feature type="transmembrane region" description="Helical" evidence="5">
    <location>
        <begin position="371"/>
        <end position="389"/>
    </location>
</feature>
<evidence type="ECO:0000313" key="8">
    <source>
        <dbReference type="Proteomes" id="UP000034166"/>
    </source>
</evidence>
<feature type="transmembrane region" description="Helical" evidence="5">
    <location>
        <begin position="58"/>
        <end position="77"/>
    </location>
</feature>
<dbReference type="PATRIC" id="fig|1408103.3.peg.5212"/>